<dbReference type="Pfam" id="PF00293">
    <property type="entry name" value="NUDIX"/>
    <property type="match status" value="1"/>
</dbReference>
<name>A0ABU0DUC5_9BACI</name>
<evidence type="ECO:0000313" key="3">
    <source>
        <dbReference type="Proteomes" id="UP001236723"/>
    </source>
</evidence>
<evidence type="ECO:0000313" key="2">
    <source>
        <dbReference type="EMBL" id="MDQ0351898.1"/>
    </source>
</evidence>
<accession>A0ABU0DUC5</accession>
<dbReference type="InterPro" id="IPR015797">
    <property type="entry name" value="NUDIX_hydrolase-like_dom_sf"/>
</dbReference>
<evidence type="ECO:0000259" key="1">
    <source>
        <dbReference type="Pfam" id="PF00293"/>
    </source>
</evidence>
<dbReference type="Gene3D" id="3.90.79.10">
    <property type="entry name" value="Nucleoside Triphosphate Pyrophosphohydrolase"/>
    <property type="match status" value="1"/>
</dbReference>
<comment type="caution">
    <text evidence="2">The sequence shown here is derived from an EMBL/GenBank/DDBJ whole genome shotgun (WGS) entry which is preliminary data.</text>
</comment>
<proteinExistence type="predicted"/>
<gene>
    <name evidence="2" type="ORF">J2R98_001730</name>
</gene>
<dbReference type="SUPFAM" id="SSF55811">
    <property type="entry name" value="Nudix"/>
    <property type="match status" value="1"/>
</dbReference>
<feature type="domain" description="Nudix hydrolase" evidence="1">
    <location>
        <begin position="3"/>
        <end position="87"/>
    </location>
</feature>
<dbReference type="InterPro" id="IPR000086">
    <property type="entry name" value="NUDIX_hydrolase_dom"/>
</dbReference>
<organism evidence="2 3">
    <name type="scientific">Alkalibacillus filiformis</name>
    <dbReference type="NCBI Taxonomy" id="200990"/>
    <lineage>
        <taxon>Bacteria</taxon>
        <taxon>Bacillati</taxon>
        <taxon>Bacillota</taxon>
        <taxon>Bacilli</taxon>
        <taxon>Bacillales</taxon>
        <taxon>Bacillaceae</taxon>
        <taxon>Alkalibacillus</taxon>
    </lineage>
</organism>
<dbReference type="Proteomes" id="UP001236723">
    <property type="component" value="Unassembled WGS sequence"/>
</dbReference>
<dbReference type="EMBL" id="JAUSUP010000004">
    <property type="protein sequence ID" value="MDQ0351898.1"/>
    <property type="molecule type" value="Genomic_DNA"/>
</dbReference>
<protein>
    <submittedName>
        <fullName evidence="2">8-oxo-dGTP pyrophosphatase MutT (NUDIX family)</fullName>
    </submittedName>
</protein>
<keyword evidence="3" id="KW-1185">Reference proteome</keyword>
<reference evidence="2 3" key="1">
    <citation type="submission" date="2023-07" db="EMBL/GenBank/DDBJ databases">
        <title>Genomic Encyclopedia of Type Strains, Phase IV (KMG-IV): sequencing the most valuable type-strain genomes for metagenomic binning, comparative biology and taxonomic classification.</title>
        <authorList>
            <person name="Goeker M."/>
        </authorList>
    </citation>
    <scope>NUCLEOTIDE SEQUENCE [LARGE SCALE GENOMIC DNA]</scope>
    <source>
        <strain evidence="2 3">DSM 15448</strain>
    </source>
</reference>
<sequence length="111" mass="12992">MTEEASKAVGREFKEEIGVDVQVEKLLCSAENFFTYRESSYHEIGFYFKVQGIDKEELPQQELFFGHEGNKVLIYKWIPLDQLNDYTIEPSFLKEELKDLNSSSKHIVVHD</sequence>